<gene>
    <name evidence="1" type="ORF">LPB301_08220</name>
</gene>
<reference evidence="2" key="1">
    <citation type="submission" date="2016-02" db="EMBL/GenBank/DDBJ databases">
        <title>Paenibacillus sp. LPB0068, isolated from Crassostrea gigas.</title>
        <authorList>
            <person name="Shin S.-K."/>
            <person name="Yi H."/>
        </authorList>
    </citation>
    <scope>NUCLEOTIDE SEQUENCE [LARGE SCALE GENOMIC DNA]</scope>
    <source>
        <strain evidence="2">KCTC 23969</strain>
    </source>
</reference>
<proteinExistence type="predicted"/>
<sequence length="363" mass="41728">MNSIFKTSVFATAFMLTSSLFVNCDKTSSVVKNETSTLIAENTIDYTVKEEVVTRNPLVFITGYDKGNETYYNNARSFFKEKNYQIVEDQYSVEEIINWLNKNENENPYGEIHIVNNSNPFEGMSLETVVKGEKVTAESLRMHITKGTLPILQESVNANSKIIFHANGLGENTALMKVFKDAFCADELPNVVASPYYSIFDGDFSKHYLAKPHYVFYPTANSPGKVDLSKEIAKKYPEEKDIDWLTALNNDEERFVGEAYATHFNIPLKFELDYHNSDEEVPTFENQEEIMDFIEQQEVFYFEVKQLNVPIDKFRWTYSMKNSTLIIKGKTTGLVVLKPLIKPYGELQHITPDTNNKRLYAMK</sequence>
<keyword evidence="2" id="KW-1185">Reference proteome</keyword>
<dbReference type="RefSeq" id="WP_068360031.1">
    <property type="nucleotide sequence ID" value="NZ_CP019337.1"/>
</dbReference>
<dbReference type="EMBL" id="LSFL01000029">
    <property type="protein sequence ID" value="OBY65790.1"/>
    <property type="molecule type" value="Genomic_DNA"/>
</dbReference>
<evidence type="ECO:0000313" key="1">
    <source>
        <dbReference type="EMBL" id="OBY65790.1"/>
    </source>
</evidence>
<dbReference type="OrthoDB" id="1184647at2"/>
<organism evidence="1 2">
    <name type="scientific">Polaribacter reichenbachii</name>
    <dbReference type="NCBI Taxonomy" id="996801"/>
    <lineage>
        <taxon>Bacteria</taxon>
        <taxon>Pseudomonadati</taxon>
        <taxon>Bacteroidota</taxon>
        <taxon>Flavobacteriia</taxon>
        <taxon>Flavobacteriales</taxon>
        <taxon>Flavobacteriaceae</taxon>
    </lineage>
</organism>
<dbReference type="KEGG" id="prn:BW723_13560"/>
<evidence type="ECO:0000313" key="2">
    <source>
        <dbReference type="Proteomes" id="UP000092612"/>
    </source>
</evidence>
<comment type="caution">
    <text evidence="1">The sequence shown here is derived from an EMBL/GenBank/DDBJ whole genome shotgun (WGS) entry which is preliminary data.</text>
</comment>
<dbReference type="Proteomes" id="UP000092612">
    <property type="component" value="Unassembled WGS sequence"/>
</dbReference>
<dbReference type="AlphaFoldDB" id="A0A1B8U1N9"/>
<accession>A0A1B8U1N9</accession>
<name>A0A1B8U1N9_9FLAO</name>
<dbReference type="STRING" id="996801.BW723_13560"/>
<protein>
    <submittedName>
        <fullName evidence="1">Uncharacterized protein</fullName>
    </submittedName>
</protein>